<dbReference type="InterPro" id="IPR006626">
    <property type="entry name" value="PbH1"/>
</dbReference>
<comment type="caution">
    <text evidence="1">The sequence shown here is derived from an EMBL/GenBank/DDBJ whole genome shotgun (WGS) entry which is preliminary data.</text>
</comment>
<accession>A0ABU4Z4B5</accession>
<keyword evidence="2" id="KW-1185">Reference proteome</keyword>
<organism evidence="1 2">
    <name type="scientific">Mesorhizobium captivum</name>
    <dbReference type="NCBI Taxonomy" id="3072319"/>
    <lineage>
        <taxon>Bacteria</taxon>
        <taxon>Pseudomonadati</taxon>
        <taxon>Pseudomonadota</taxon>
        <taxon>Alphaproteobacteria</taxon>
        <taxon>Hyphomicrobiales</taxon>
        <taxon>Phyllobacteriaceae</taxon>
        <taxon>Mesorhizobium</taxon>
    </lineage>
</organism>
<dbReference type="RefSeq" id="WP_320226905.1">
    <property type="nucleotide sequence ID" value="NZ_JAVIJC010000014.1"/>
</dbReference>
<dbReference type="InterPro" id="IPR012334">
    <property type="entry name" value="Pectin_lyas_fold"/>
</dbReference>
<dbReference type="Gene3D" id="2.160.20.10">
    <property type="entry name" value="Single-stranded right-handed beta-helix, Pectin lyase-like"/>
    <property type="match status" value="1"/>
</dbReference>
<sequence>MTVPSDTNRSGPYNGNGVTTVFDYGFKITNENYIKVIKADAAGVETVLTIDADYVVSDVGNPAGGQVALTVALPVGQTLTMIPSVPFTQEIDLENQGAYYAQTVEDALDLSVMRDQQLQEQVNRAVTIPASEDPAQLDGLVGDILRLADSAGNIDIVANNIADVNTAADNMAAIIAAPAQAAAASASAAAADTSESFARKWATEAEDVAVNDGVNPAGFSAFHWMRKALGYASSASASAIAAAASAASIALPAIVASTFLQAKADASGYETKTPAEVRNALAAAAFVADRTAAKALDPSKDKAFTIYGEGGRNGRFIYVLTSSLSATEQGYAAADTSEGIYFTNGLYTAVRQDVVAMDVKWWGATGAPGNAAGADTAGVQAAYNAASLRPSATLVFSAGNFRCNQINCTQSGSYMEVTAKGGIISHDQVDAPLFRWAAAANGLNFHDLNIISTVARSGYVNAAFHFTVSCGGSTFENINYVGDTVPHSGSAFWTVLSATGACDTITFRNNVVRVSDMGYGIGYGSAVWFYGGRVLGLYNYPTWQAGPQTTGVQFFGGQGGVVNHGMDTIDCYRAWWQSEVNGQLNREFFITQGFMDGSYYGILIQDTQSYTNIVGCWAHSCHEACIYFDCSSDLATLTISGGIIGNAGVGGAVSGAASGLVKTAKGRIHLTGVTIRDNRYRGIDYRGNTSTFYDTIVDCKIYNNGAAIANSTQVALVGNVEFKRNSVRNPAGGAPNLVQDAATKTSMRIANNDGLSGFALVTDPAIGATGVAVTNNTGFDAMLYIAGGAVFECYVNGTIAYNFNGGAARGTLMVKAGDTFTIAYTTVPTIDFYYL</sequence>
<protein>
    <submittedName>
        <fullName evidence="1">Uncharacterized protein</fullName>
    </submittedName>
</protein>
<evidence type="ECO:0000313" key="1">
    <source>
        <dbReference type="EMBL" id="MDX8492924.1"/>
    </source>
</evidence>
<dbReference type="SMART" id="SM00710">
    <property type="entry name" value="PbH1"/>
    <property type="match status" value="4"/>
</dbReference>
<proteinExistence type="predicted"/>
<dbReference type="Proteomes" id="UP001271249">
    <property type="component" value="Unassembled WGS sequence"/>
</dbReference>
<dbReference type="EMBL" id="JAVIJC010000014">
    <property type="protein sequence ID" value="MDX8492924.1"/>
    <property type="molecule type" value="Genomic_DNA"/>
</dbReference>
<reference evidence="1 2" key="1">
    <citation type="submission" date="2023-08" db="EMBL/GenBank/DDBJ databases">
        <title>Implementing the SeqCode for naming new Mesorhizobium species isolated from Vachellia karroo root nodules.</title>
        <authorList>
            <person name="Van Lill M."/>
        </authorList>
    </citation>
    <scope>NUCLEOTIDE SEQUENCE [LARGE SCALE GENOMIC DNA]</scope>
    <source>
        <strain evidence="1 2">VK22B</strain>
    </source>
</reference>
<name>A0ABU4Z4B5_9HYPH</name>
<evidence type="ECO:0000313" key="2">
    <source>
        <dbReference type="Proteomes" id="UP001271249"/>
    </source>
</evidence>
<gene>
    <name evidence="1" type="ORF">RFN29_15200</name>
</gene>